<reference evidence="6" key="1">
    <citation type="submission" date="2005-08" db="EMBL/GenBank/DDBJ databases">
        <title>Complete sequence of chromosome 2 of Ralstonia eutropha JMP134.</title>
        <authorList>
            <person name="Copeland A."/>
            <person name="Lucas S."/>
            <person name="Lapidus A."/>
            <person name="Barry K."/>
            <person name="Detter J.C."/>
            <person name="Glavina T."/>
            <person name="Hammon N."/>
            <person name="Israni S."/>
            <person name="Pitluck S."/>
            <person name="Goltsman E."/>
            <person name="Martinez M."/>
            <person name="Schmutz J."/>
            <person name="Larimer F."/>
            <person name="Land M."/>
            <person name="Lykidis A."/>
            <person name="Richardson P."/>
        </authorList>
    </citation>
    <scope>NUCLEOTIDE SEQUENCE [LARGE SCALE GENOMIC DNA]</scope>
    <source>
        <strain evidence="6">JMP134</strain>
    </source>
</reference>
<evidence type="ECO:0000259" key="5">
    <source>
        <dbReference type="PROSITE" id="PS50111"/>
    </source>
</evidence>
<dbReference type="AlphaFoldDB" id="Q46UV1"/>
<evidence type="ECO:0000256" key="4">
    <source>
        <dbReference type="SAM" id="Phobius"/>
    </source>
</evidence>
<dbReference type="eggNOG" id="COG0840">
    <property type="taxonomic scope" value="Bacteria"/>
</dbReference>
<organism evidence="6">
    <name type="scientific">Cupriavidus pinatubonensis (strain JMP 134 / LMG 1197)</name>
    <name type="common">Cupriavidus necator (strain JMP 134)</name>
    <dbReference type="NCBI Taxonomy" id="264198"/>
    <lineage>
        <taxon>Bacteria</taxon>
        <taxon>Pseudomonadati</taxon>
        <taxon>Pseudomonadota</taxon>
        <taxon>Betaproteobacteria</taxon>
        <taxon>Burkholderiales</taxon>
        <taxon>Burkholderiaceae</taxon>
        <taxon>Cupriavidus</taxon>
    </lineage>
</organism>
<evidence type="ECO:0000313" key="6">
    <source>
        <dbReference type="EMBL" id="AAZ63083.1"/>
    </source>
</evidence>
<feature type="transmembrane region" description="Helical" evidence="4">
    <location>
        <begin position="62"/>
        <end position="80"/>
    </location>
</feature>
<keyword evidence="4" id="KW-0472">Membrane</keyword>
<dbReference type="InterPro" id="IPR004089">
    <property type="entry name" value="MCPsignal_dom"/>
</dbReference>
<sequence length="490" mass="51877">MAGSTNIFSQHESRYTPGTSLMQAQPLDRIYRRADRMMLAIIWGLVAVSLAIGWYYGTMGVTFTVGLPLAVAFTLTALAAPGRLPTRLMAGAVLMAFSALQIHQSMGRTEFHFSVFVLLSVLLAYRDFRPILVGAVTIALHHLSFNYLQAWGWGPVCFTEPGLGMVVLHAAFVVAQTAMLASLAWRMGRDAMAAEELASLAMTISSESGCLTLSPQEAPARNKIARTFGDTLDAVRGTLVQVRDSARELDAAAAHILDGNTALSQRTRDQQQAVERIAEGVTDLTRLAHAAADSAAAARTLANAASNVATRGGAVIDSVIYTMGEINDSSARIAEIVGVIDGIAFQTNLLALNASVEAARAGELGRGFAVVAGEVRTLAQRSAGAAKEIRALIAASVNHAHEGADLVATAGGTMTEVVDSIAKLSALVEELARMAEHQRADTDRIGVDINAIDRAMTENSAHVTETAVAAQRQQAQTTQLTGALEVFRLV</sequence>
<feature type="transmembrane region" description="Helical" evidence="4">
    <location>
        <begin position="37"/>
        <end position="56"/>
    </location>
</feature>
<accession>Q46UV1</accession>
<feature type="transmembrane region" description="Helical" evidence="4">
    <location>
        <begin position="163"/>
        <end position="185"/>
    </location>
</feature>
<dbReference type="STRING" id="264198.Reut_B3725"/>
<keyword evidence="1" id="KW-0488">Methylation</keyword>
<evidence type="ECO:0000256" key="3">
    <source>
        <dbReference type="PROSITE-ProRule" id="PRU00284"/>
    </source>
</evidence>
<dbReference type="SUPFAM" id="SSF58104">
    <property type="entry name" value="Methyl-accepting chemotaxis protein (MCP) signaling domain"/>
    <property type="match status" value="1"/>
</dbReference>
<evidence type="ECO:0000256" key="2">
    <source>
        <dbReference type="ARBA" id="ARBA00029447"/>
    </source>
</evidence>
<evidence type="ECO:0000256" key="1">
    <source>
        <dbReference type="ARBA" id="ARBA00022481"/>
    </source>
</evidence>
<dbReference type="PANTHER" id="PTHR43531:SF14">
    <property type="entry name" value="METHYL-ACCEPTING CHEMOTAXIS PROTEIN I-RELATED"/>
    <property type="match status" value="1"/>
</dbReference>
<protein>
    <submittedName>
        <fullName evidence="6">Chemotaxis sensory transducer</fullName>
    </submittedName>
</protein>
<name>Q46UV1_CUPPJ</name>
<comment type="similarity">
    <text evidence="2">Belongs to the methyl-accepting chemotaxis (MCP) protein family.</text>
</comment>
<dbReference type="HOGENOM" id="CLU_000445_137_2_4"/>
<dbReference type="Pfam" id="PF00015">
    <property type="entry name" value="MCPsignal"/>
    <property type="match status" value="1"/>
</dbReference>
<dbReference type="GO" id="GO:0005886">
    <property type="term" value="C:plasma membrane"/>
    <property type="evidence" value="ECO:0007669"/>
    <property type="project" value="TreeGrafter"/>
</dbReference>
<dbReference type="GO" id="GO:0004888">
    <property type="term" value="F:transmembrane signaling receptor activity"/>
    <property type="evidence" value="ECO:0007669"/>
    <property type="project" value="InterPro"/>
</dbReference>
<dbReference type="OrthoDB" id="9806477at2"/>
<dbReference type="EMBL" id="CP000091">
    <property type="protein sequence ID" value="AAZ63083.1"/>
    <property type="molecule type" value="Genomic_DNA"/>
</dbReference>
<keyword evidence="4" id="KW-0812">Transmembrane</keyword>
<dbReference type="SMART" id="SM00283">
    <property type="entry name" value="MA"/>
    <property type="match status" value="1"/>
</dbReference>
<dbReference type="KEGG" id="reu:Reut_B3725"/>
<dbReference type="PROSITE" id="PS50111">
    <property type="entry name" value="CHEMOTAXIS_TRANSDUC_2"/>
    <property type="match status" value="1"/>
</dbReference>
<dbReference type="InterPro" id="IPR051310">
    <property type="entry name" value="MCP_chemotaxis"/>
</dbReference>
<keyword evidence="4" id="KW-1133">Transmembrane helix</keyword>
<dbReference type="Gene3D" id="1.10.287.950">
    <property type="entry name" value="Methyl-accepting chemotaxis protein"/>
    <property type="match status" value="1"/>
</dbReference>
<feature type="domain" description="Methyl-accepting transducer" evidence="5">
    <location>
        <begin position="245"/>
        <end position="474"/>
    </location>
</feature>
<dbReference type="GO" id="GO:0006935">
    <property type="term" value="P:chemotaxis"/>
    <property type="evidence" value="ECO:0007669"/>
    <property type="project" value="InterPro"/>
</dbReference>
<dbReference type="PANTHER" id="PTHR43531">
    <property type="entry name" value="PROTEIN ICFG"/>
    <property type="match status" value="1"/>
</dbReference>
<gene>
    <name evidence="6" type="ordered locus">Reut_B3725</name>
</gene>
<dbReference type="PRINTS" id="PR00260">
    <property type="entry name" value="CHEMTRNSDUCR"/>
</dbReference>
<feature type="transmembrane region" description="Helical" evidence="4">
    <location>
        <begin position="132"/>
        <end position="151"/>
    </location>
</feature>
<keyword evidence="3" id="KW-0807">Transducer</keyword>
<proteinExistence type="inferred from homology"/>
<dbReference type="GO" id="GO:0007165">
    <property type="term" value="P:signal transduction"/>
    <property type="evidence" value="ECO:0007669"/>
    <property type="project" value="UniProtKB-KW"/>
</dbReference>
<dbReference type="InterPro" id="IPR004090">
    <property type="entry name" value="Chemotax_Me-accpt_rcpt"/>
</dbReference>